<dbReference type="PANTHER" id="PTHR22803">
    <property type="entry name" value="MANNOSE, PHOSPHOLIPASE, LECTIN RECEPTOR RELATED"/>
    <property type="match status" value="1"/>
</dbReference>
<dbReference type="InterPro" id="IPR016186">
    <property type="entry name" value="C-type_lectin-like/link_sf"/>
</dbReference>
<dbReference type="InterPro" id="IPR001304">
    <property type="entry name" value="C-type_lectin-like"/>
</dbReference>
<dbReference type="OrthoDB" id="441660at2759"/>
<proteinExistence type="predicted"/>
<reference evidence="2" key="1">
    <citation type="journal article" date="2020" name="bioRxiv">
        <title>Comparative genomics of Chlamydomonas.</title>
        <authorList>
            <person name="Craig R.J."/>
            <person name="Hasan A.R."/>
            <person name="Ness R.W."/>
            <person name="Keightley P.D."/>
        </authorList>
    </citation>
    <scope>NUCLEOTIDE SEQUENCE</scope>
    <source>
        <strain evidence="2">CCAP 11/70</strain>
    </source>
</reference>
<evidence type="ECO:0000313" key="2">
    <source>
        <dbReference type="EMBL" id="KAG2489768.1"/>
    </source>
</evidence>
<dbReference type="SMART" id="SM00034">
    <property type="entry name" value="CLECT"/>
    <property type="match status" value="2"/>
</dbReference>
<dbReference type="InterPro" id="IPR016187">
    <property type="entry name" value="CTDL_fold"/>
</dbReference>
<dbReference type="SUPFAM" id="SSF56436">
    <property type="entry name" value="C-type lectin-like"/>
    <property type="match status" value="2"/>
</dbReference>
<evidence type="ECO:0000259" key="1">
    <source>
        <dbReference type="PROSITE" id="PS50041"/>
    </source>
</evidence>
<sequence>MAPVVCDKGADAPRPASTQRGSILYCPPGTVLTGITGILPPQNDPAALAATFAGICGNPTAPAALTLRDRQAVPSCRIGWSIPREFGPVFSVAPVLVAPSSPLDACVMACDVASARLQSPFASHALAVLYTNNTCSCGRALTGSQLSATSLQELSGTPGITFELGRVGNVAAICAATGSFIRSTWSSKSYFLKLGLGNLGYSAKLTSIVRDAKYRLFTTPTDWEGAQRVCTLHGGHLATLEDPEDVADLAALLQRNLDPGELDNQAIWIGLHRAQAPTYRWVDGSPMTYPVVQIDEWDYAPPICGLMQLSSNWTSGYEVVTGQVMAGSCDRMQAFVCETSTIVDDSLEDLTPGVDFLSPLPLEMGSWTITLYRAHAVSWHDAARICRYEEKDLVWFANLREEDAFATWLAQFGLDSGIWTGVAEAAPGRFALWAQARTRCLAMGADPDGFWRYGSGFTPGPSATAWGVDEPNNAGGYEACGEARVSWSAFSTFYNNYGEDPAKYTESVVRYLFGDFFVLFMGNPYFTRNWFSMLQFSWDNRLTAAEREMWAR</sequence>
<organism evidence="2 3">
    <name type="scientific">Edaphochlamys debaryana</name>
    <dbReference type="NCBI Taxonomy" id="47281"/>
    <lineage>
        <taxon>Eukaryota</taxon>
        <taxon>Viridiplantae</taxon>
        <taxon>Chlorophyta</taxon>
        <taxon>core chlorophytes</taxon>
        <taxon>Chlorophyceae</taxon>
        <taxon>CS clade</taxon>
        <taxon>Chlamydomonadales</taxon>
        <taxon>Chlamydomonadales incertae sedis</taxon>
        <taxon>Edaphochlamys</taxon>
    </lineage>
</organism>
<feature type="domain" description="C-type lectin" evidence="1">
    <location>
        <begin position="209"/>
        <end position="338"/>
    </location>
</feature>
<dbReference type="EMBL" id="JAEHOE010000069">
    <property type="protein sequence ID" value="KAG2489768.1"/>
    <property type="molecule type" value="Genomic_DNA"/>
</dbReference>
<gene>
    <name evidence="2" type="ORF">HYH03_011719</name>
</gene>
<dbReference type="CDD" id="cd00037">
    <property type="entry name" value="CLECT"/>
    <property type="match status" value="2"/>
</dbReference>
<feature type="domain" description="C-type lectin" evidence="1">
    <location>
        <begin position="364"/>
        <end position="488"/>
    </location>
</feature>
<dbReference type="PROSITE" id="PS50041">
    <property type="entry name" value="C_TYPE_LECTIN_2"/>
    <property type="match status" value="2"/>
</dbReference>
<comment type="caution">
    <text evidence="2">The sequence shown here is derived from an EMBL/GenBank/DDBJ whole genome shotgun (WGS) entry which is preliminary data.</text>
</comment>
<dbReference type="Gene3D" id="3.10.100.10">
    <property type="entry name" value="Mannose-Binding Protein A, subunit A"/>
    <property type="match status" value="2"/>
</dbReference>
<accession>A0A835XT39</accession>
<protein>
    <recommendedName>
        <fullName evidence="1">C-type lectin domain-containing protein</fullName>
    </recommendedName>
</protein>
<evidence type="ECO:0000313" key="3">
    <source>
        <dbReference type="Proteomes" id="UP000612055"/>
    </source>
</evidence>
<dbReference type="Pfam" id="PF00059">
    <property type="entry name" value="Lectin_C"/>
    <property type="match status" value="1"/>
</dbReference>
<dbReference type="Proteomes" id="UP000612055">
    <property type="component" value="Unassembled WGS sequence"/>
</dbReference>
<dbReference type="AlphaFoldDB" id="A0A835XT39"/>
<dbReference type="InterPro" id="IPR050111">
    <property type="entry name" value="C-type_lectin/snaclec_domain"/>
</dbReference>
<keyword evidence="3" id="KW-1185">Reference proteome</keyword>
<name>A0A835XT39_9CHLO</name>